<keyword evidence="3 5" id="KW-0808">Transferase</keyword>
<dbReference type="PANTHER" id="PTHR10629">
    <property type="entry name" value="CYTOSINE-SPECIFIC METHYLTRANSFERASE"/>
    <property type="match status" value="1"/>
</dbReference>
<dbReference type="PROSITE" id="PS00095">
    <property type="entry name" value="C5_MTASE_2"/>
    <property type="match status" value="1"/>
</dbReference>
<dbReference type="GO" id="GO:0032259">
    <property type="term" value="P:methylation"/>
    <property type="evidence" value="ECO:0007669"/>
    <property type="project" value="UniProtKB-KW"/>
</dbReference>
<dbReference type="GO" id="GO:0044027">
    <property type="term" value="P:negative regulation of gene expression via chromosomal CpG island methylation"/>
    <property type="evidence" value="ECO:0007669"/>
    <property type="project" value="TreeGrafter"/>
</dbReference>
<dbReference type="EMBL" id="KZ821222">
    <property type="protein sequence ID" value="PYH48140.1"/>
    <property type="molecule type" value="Genomic_DNA"/>
</dbReference>
<dbReference type="Gene3D" id="3.90.120.10">
    <property type="entry name" value="DNA Methylase, subunit A, domain 2"/>
    <property type="match status" value="1"/>
</dbReference>
<dbReference type="Pfam" id="PF00145">
    <property type="entry name" value="DNA_methylase"/>
    <property type="match status" value="2"/>
</dbReference>
<evidence type="ECO:0000256" key="4">
    <source>
        <dbReference type="ARBA" id="ARBA00022691"/>
    </source>
</evidence>
<name>A0A318ZVP6_9EURO</name>
<evidence type="ECO:0000313" key="8">
    <source>
        <dbReference type="Proteomes" id="UP000248349"/>
    </source>
</evidence>
<dbReference type="InterPro" id="IPR050390">
    <property type="entry name" value="C5-Methyltransferase"/>
</dbReference>
<sequence length="578" mass="64859">MPTPQASLQAAVPEVIVIDGCYSDASSVTLGIEPDDSERRIIDLTPDKEINDGDYLTDEAYERWLQGLYNEAQQAVAVQPSRPARPEKRCLPEVYLNGIVYKAGQSMELTDGTFLRVEKVLADREAEIWFRGRRLLRTQHHKEVYIPKWTFELVWIAMEKVDIAVHRVKKFVCIHFTNYCHIDQDDKKRKHPWDLFCRIKEHHGGKKNPSSVEYLTYEEADEGFRYDPAMLRLNWRGQTKPFGAFERSPVVDLVDDAAPPRHDPEIQQMKSSRQYTFGDAFCGAGGMSCGAREAGLRIEWACDNTRHAVDSYRSNYADALVWHSDIYNFLHVDDSPVVDVLHASPPCQTFSPAHTIVSNNDDANSACIFSCSNLLQKSKPRVITMEETSGLFERHKDTFNRLILDFIDIGYAVRWGVLNCVQYGVPQLRRRLVIIASGPGDALPPFPKPTHGLPGSGLPGFVTIHQAISGIPPGASHHDVARALARGPSQAPLDGNGQIGTITCGGGELNTHPDGNRTLTNREYACLQTFPVLYHFCPPRVRQQIGNAVPPKMAEALYKEIIRVLQQTDERESSKISA</sequence>
<dbReference type="PANTHER" id="PTHR10629:SF52">
    <property type="entry name" value="DNA (CYTOSINE-5)-METHYLTRANSFERASE 1"/>
    <property type="match status" value="1"/>
</dbReference>
<proteinExistence type="inferred from homology"/>
<evidence type="ECO:0000256" key="5">
    <source>
        <dbReference type="PROSITE-ProRule" id="PRU01016"/>
    </source>
</evidence>
<dbReference type="InterPro" id="IPR029063">
    <property type="entry name" value="SAM-dependent_MTases_sf"/>
</dbReference>
<dbReference type="Gene3D" id="3.40.50.150">
    <property type="entry name" value="Vaccinia Virus protein VP39"/>
    <property type="match status" value="1"/>
</dbReference>
<dbReference type="NCBIfam" id="TIGR00675">
    <property type="entry name" value="dcm"/>
    <property type="match status" value="1"/>
</dbReference>
<evidence type="ECO:0000256" key="2">
    <source>
        <dbReference type="ARBA" id="ARBA00022603"/>
    </source>
</evidence>
<dbReference type="AlphaFoldDB" id="A0A318ZVP6"/>
<dbReference type="PRINTS" id="PR00105">
    <property type="entry name" value="C5METTRFRASE"/>
</dbReference>
<keyword evidence="4 5" id="KW-0949">S-adenosyl-L-methionine</keyword>
<dbReference type="RefSeq" id="XP_025434122.1">
    <property type="nucleotide sequence ID" value="XM_025578803.1"/>
</dbReference>
<dbReference type="GO" id="GO:0003677">
    <property type="term" value="F:DNA binding"/>
    <property type="evidence" value="ECO:0007669"/>
    <property type="project" value="TreeGrafter"/>
</dbReference>
<accession>A0A318ZVP6</accession>
<dbReference type="STRING" id="1450539.A0A318ZVP6"/>
<evidence type="ECO:0000256" key="3">
    <source>
        <dbReference type="ARBA" id="ARBA00022679"/>
    </source>
</evidence>
<dbReference type="GO" id="GO:0003886">
    <property type="term" value="F:DNA (cytosine-5-)-methyltransferase activity"/>
    <property type="evidence" value="ECO:0007669"/>
    <property type="project" value="UniProtKB-EC"/>
</dbReference>
<organism evidence="7 8">
    <name type="scientific">Aspergillus saccharolyticus JOP 1030-1</name>
    <dbReference type="NCBI Taxonomy" id="1450539"/>
    <lineage>
        <taxon>Eukaryota</taxon>
        <taxon>Fungi</taxon>
        <taxon>Dikarya</taxon>
        <taxon>Ascomycota</taxon>
        <taxon>Pezizomycotina</taxon>
        <taxon>Eurotiomycetes</taxon>
        <taxon>Eurotiomycetidae</taxon>
        <taxon>Eurotiales</taxon>
        <taxon>Aspergillaceae</taxon>
        <taxon>Aspergillus</taxon>
        <taxon>Aspergillus subgen. Circumdati</taxon>
    </lineage>
</organism>
<evidence type="ECO:0000256" key="6">
    <source>
        <dbReference type="RuleBase" id="RU000416"/>
    </source>
</evidence>
<reference evidence="7 8" key="1">
    <citation type="submission" date="2016-12" db="EMBL/GenBank/DDBJ databases">
        <title>The genomes of Aspergillus section Nigri reveals drivers in fungal speciation.</title>
        <authorList>
            <consortium name="DOE Joint Genome Institute"/>
            <person name="Vesth T.C."/>
            <person name="Nybo J."/>
            <person name="Theobald S."/>
            <person name="Brandl J."/>
            <person name="Frisvad J.C."/>
            <person name="Nielsen K.F."/>
            <person name="Lyhne E.K."/>
            <person name="Kogle M.E."/>
            <person name="Kuo A."/>
            <person name="Riley R."/>
            <person name="Clum A."/>
            <person name="Nolan M."/>
            <person name="Lipzen A."/>
            <person name="Salamov A."/>
            <person name="Henrissat B."/>
            <person name="Wiebenga A."/>
            <person name="De Vries R.P."/>
            <person name="Grigoriev I.V."/>
            <person name="Mortensen U.H."/>
            <person name="Andersen M.R."/>
            <person name="Baker S.E."/>
        </authorList>
    </citation>
    <scope>NUCLEOTIDE SEQUENCE [LARGE SCALE GENOMIC DNA]</scope>
    <source>
        <strain evidence="7 8">JOP 1030-1</strain>
    </source>
</reference>
<dbReference type="PROSITE" id="PS51679">
    <property type="entry name" value="SAM_MT_C5"/>
    <property type="match status" value="1"/>
</dbReference>
<keyword evidence="2 5" id="KW-0489">Methyltransferase</keyword>
<dbReference type="GeneID" id="37080032"/>
<dbReference type="Proteomes" id="UP000248349">
    <property type="component" value="Unassembled WGS sequence"/>
</dbReference>
<keyword evidence="8" id="KW-1185">Reference proteome</keyword>
<evidence type="ECO:0000256" key="1">
    <source>
        <dbReference type="ARBA" id="ARBA00011975"/>
    </source>
</evidence>
<protein>
    <recommendedName>
        <fullName evidence="1">DNA (cytosine-5-)-methyltransferase</fullName>
        <ecNumber evidence="1">2.1.1.37</ecNumber>
    </recommendedName>
</protein>
<dbReference type="InterPro" id="IPR001525">
    <property type="entry name" value="C5_MeTfrase"/>
</dbReference>
<gene>
    <name evidence="7" type="ORF">BP01DRAFT_407677</name>
</gene>
<evidence type="ECO:0000313" key="7">
    <source>
        <dbReference type="EMBL" id="PYH48140.1"/>
    </source>
</evidence>
<dbReference type="InterPro" id="IPR031303">
    <property type="entry name" value="C5_meth_CS"/>
</dbReference>
<dbReference type="EC" id="2.1.1.37" evidence="1"/>
<feature type="active site" evidence="5">
    <location>
        <position position="347"/>
    </location>
</feature>
<dbReference type="SUPFAM" id="SSF53335">
    <property type="entry name" value="S-adenosyl-L-methionine-dependent methyltransferases"/>
    <property type="match status" value="1"/>
</dbReference>
<comment type="similarity">
    <text evidence="5 6">Belongs to the class I-like SAM-binding methyltransferase superfamily. C5-methyltransferase family.</text>
</comment>
<dbReference type="OrthoDB" id="414133at2759"/>
<dbReference type="GO" id="GO:0005634">
    <property type="term" value="C:nucleus"/>
    <property type="evidence" value="ECO:0007669"/>
    <property type="project" value="TreeGrafter"/>
</dbReference>